<reference evidence="3" key="1">
    <citation type="submission" date="2012-02" db="EMBL/GenBank/DDBJ databases">
        <title>Genome sequencing of Giardia lamblia Genotypes A2 and B isolates (DH and GS) and comparative analysis with the genomes of Genotypes A1 and E (WB and Pig).</title>
        <authorList>
            <person name="Adam R."/>
            <person name="Dahlstrom E."/>
            <person name="Martens C."/>
            <person name="Bruno D."/>
            <person name="Barbian K."/>
            <person name="Porcella S.F."/>
            <person name="Nash T."/>
        </authorList>
    </citation>
    <scope>NUCLEOTIDE SEQUENCE</scope>
    <source>
        <strain evidence="3">DH</strain>
    </source>
</reference>
<dbReference type="AlphaFoldDB" id="V6TCR4"/>
<sequence>VRPPEGYVGLDYPPSMNSTGLEPATEEEMRKALFGTLNKKASGVSGLGRSSSRR</sequence>
<organism evidence="2 3">
    <name type="scientific">Giardia intestinalis</name>
    <name type="common">Giardia lamblia</name>
    <dbReference type="NCBI Taxonomy" id="5741"/>
    <lineage>
        <taxon>Eukaryota</taxon>
        <taxon>Metamonada</taxon>
        <taxon>Diplomonadida</taxon>
        <taxon>Hexamitidae</taxon>
        <taxon>Giardiinae</taxon>
        <taxon>Giardia</taxon>
    </lineage>
</organism>
<protein>
    <submittedName>
        <fullName evidence="2">Uncharacterized protein</fullName>
    </submittedName>
</protein>
<feature type="non-terminal residue" evidence="2">
    <location>
        <position position="1"/>
    </location>
</feature>
<dbReference type="VEuPathDB" id="GiardiaDB:DHA2_152518"/>
<name>V6TCR4_GIAIN</name>
<feature type="region of interest" description="Disordered" evidence="1">
    <location>
        <begin position="1"/>
        <end position="21"/>
    </location>
</feature>
<reference evidence="2 3" key="2">
    <citation type="journal article" date="2013" name="Genome Biol. Evol.">
        <title>Genome sequencing of Giardia lamblia genotypes A2 and B isolates (DH and GS) and comparative analysis with the genomes of genotypes A1 and E (WB and Pig).</title>
        <authorList>
            <person name="Adam R.D."/>
            <person name="Dahlstrom E.W."/>
            <person name="Martens C.A."/>
            <person name="Bruno D.P."/>
            <person name="Barbian K.D."/>
            <person name="Ricklefs S.M."/>
            <person name="Hernandez M.M."/>
            <person name="Narla N.P."/>
            <person name="Patel R.B."/>
            <person name="Porcella S.F."/>
            <person name="Nash T.E."/>
        </authorList>
    </citation>
    <scope>NUCLEOTIDE SEQUENCE [LARGE SCALE GENOMIC DNA]</scope>
    <source>
        <strain evidence="2 3">DH</strain>
    </source>
</reference>
<dbReference type="Proteomes" id="UP000018320">
    <property type="component" value="Unassembled WGS sequence"/>
</dbReference>
<evidence type="ECO:0000313" key="3">
    <source>
        <dbReference type="Proteomes" id="UP000018320"/>
    </source>
</evidence>
<proteinExistence type="predicted"/>
<accession>V6TCR4</accession>
<evidence type="ECO:0000256" key="1">
    <source>
        <dbReference type="SAM" id="MobiDB-lite"/>
    </source>
</evidence>
<evidence type="ECO:0000313" key="2">
    <source>
        <dbReference type="EMBL" id="ESU36643.1"/>
    </source>
</evidence>
<dbReference type="EMBL" id="AHGT01000042">
    <property type="protein sequence ID" value="ESU36643.1"/>
    <property type="molecule type" value="Genomic_DNA"/>
</dbReference>
<comment type="caution">
    <text evidence="2">The sequence shown here is derived from an EMBL/GenBank/DDBJ whole genome shotgun (WGS) entry which is preliminary data.</text>
</comment>
<gene>
    <name evidence="2" type="ORF">DHA2_152518</name>
</gene>